<evidence type="ECO:0000256" key="3">
    <source>
        <dbReference type="ARBA" id="ARBA00023163"/>
    </source>
</evidence>
<evidence type="ECO:0000259" key="5">
    <source>
        <dbReference type="PROSITE" id="PS50110"/>
    </source>
</evidence>
<keyword evidence="1 4" id="KW-0597">Phosphoprotein</keyword>
<reference evidence="7" key="1">
    <citation type="journal article" date="2011" name="J. Bacteriol.">
        <title>Genome sequences of eight morphologically diverse alphaproteobacteria.</title>
        <authorList>
            <consortium name="US DOE Joint Genome Institute"/>
            <person name="Brown P.J."/>
            <person name="Kysela D.T."/>
            <person name="Buechlein A."/>
            <person name="Hemmerich C."/>
            <person name="Brun Y.V."/>
        </authorList>
    </citation>
    <scope>NUCLEOTIDE SEQUENCE [LARGE SCALE GENOMIC DNA]</scope>
    <source>
        <strain evidence="7">ATCC 51888 / DSM 1869 / NCIB 11706 / TK 0415</strain>
    </source>
</reference>
<evidence type="ECO:0000256" key="1">
    <source>
        <dbReference type="ARBA" id="ARBA00022553"/>
    </source>
</evidence>
<dbReference type="InterPro" id="IPR011006">
    <property type="entry name" value="CheY-like_superfamily"/>
</dbReference>
<gene>
    <name evidence="6" type="ordered locus">Hden_2270</name>
</gene>
<dbReference type="InterPro" id="IPR001789">
    <property type="entry name" value="Sig_transdc_resp-reg_receiver"/>
</dbReference>
<dbReference type="eggNOG" id="COG0784">
    <property type="taxonomic scope" value="Bacteria"/>
</dbReference>
<keyword evidence="3" id="KW-0804">Transcription</keyword>
<dbReference type="STRING" id="582899.Hden_2270"/>
<name>D8JR83_HYPDA</name>
<evidence type="ECO:0000256" key="4">
    <source>
        <dbReference type="PROSITE-ProRule" id="PRU00169"/>
    </source>
</evidence>
<feature type="modified residue" description="4-aspartylphosphate" evidence="4">
    <location>
        <position position="63"/>
    </location>
</feature>
<dbReference type="HOGENOM" id="CLU_000445_69_8_5"/>
<organism evidence="6 7">
    <name type="scientific">Hyphomicrobium denitrificans (strain ATCC 51888 / DSM 1869 / NCIMB 11706 / TK 0415)</name>
    <dbReference type="NCBI Taxonomy" id="582899"/>
    <lineage>
        <taxon>Bacteria</taxon>
        <taxon>Pseudomonadati</taxon>
        <taxon>Pseudomonadota</taxon>
        <taxon>Alphaproteobacteria</taxon>
        <taxon>Hyphomicrobiales</taxon>
        <taxon>Hyphomicrobiaceae</taxon>
        <taxon>Hyphomicrobium</taxon>
    </lineage>
</organism>
<evidence type="ECO:0000256" key="2">
    <source>
        <dbReference type="ARBA" id="ARBA00023015"/>
    </source>
</evidence>
<evidence type="ECO:0000313" key="6">
    <source>
        <dbReference type="EMBL" id="ADJ24068.1"/>
    </source>
</evidence>
<dbReference type="SUPFAM" id="SSF52172">
    <property type="entry name" value="CheY-like"/>
    <property type="match status" value="1"/>
</dbReference>
<dbReference type="Pfam" id="PF00072">
    <property type="entry name" value="Response_reg"/>
    <property type="match status" value="1"/>
</dbReference>
<accession>D8JR83</accession>
<protein>
    <submittedName>
        <fullName evidence="6">Response regulator receiver protein</fullName>
    </submittedName>
</protein>
<dbReference type="InterPro" id="IPR050595">
    <property type="entry name" value="Bact_response_regulator"/>
</dbReference>
<evidence type="ECO:0000313" key="7">
    <source>
        <dbReference type="Proteomes" id="UP000002033"/>
    </source>
</evidence>
<dbReference type="PANTHER" id="PTHR44591">
    <property type="entry name" value="STRESS RESPONSE REGULATOR PROTEIN 1"/>
    <property type="match status" value="1"/>
</dbReference>
<dbReference type="KEGG" id="hdn:Hden_2270"/>
<dbReference type="AlphaFoldDB" id="D8JR83"/>
<dbReference type="GO" id="GO:0000160">
    <property type="term" value="P:phosphorelay signal transduction system"/>
    <property type="evidence" value="ECO:0007669"/>
    <property type="project" value="InterPro"/>
</dbReference>
<proteinExistence type="predicted"/>
<keyword evidence="2" id="KW-0805">Transcription regulation</keyword>
<dbReference type="PROSITE" id="PS50110">
    <property type="entry name" value="RESPONSE_REGULATORY"/>
    <property type="match status" value="1"/>
</dbReference>
<dbReference type="RefSeq" id="WP_013216227.1">
    <property type="nucleotide sequence ID" value="NC_014313.1"/>
</dbReference>
<dbReference type="PANTHER" id="PTHR44591:SF3">
    <property type="entry name" value="RESPONSE REGULATORY DOMAIN-CONTAINING PROTEIN"/>
    <property type="match status" value="1"/>
</dbReference>
<sequence length="144" mass="15827">MSEPNLTNVDATVLVIEDDILIRMPIAAYLRHCGYRVIEASGSAEALTVLDRTDLKIDVVLTDCELESGAGGFAVARWIRDNRPNIDVILAGSPKRAAEQAGELCSKGPHLKRPYEHTQVEMEIRTLLEGRRKHSQESETSGSA</sequence>
<dbReference type="SMART" id="SM00448">
    <property type="entry name" value="REC"/>
    <property type="match status" value="1"/>
</dbReference>
<feature type="domain" description="Response regulatory" evidence="5">
    <location>
        <begin position="12"/>
        <end position="128"/>
    </location>
</feature>
<dbReference type="Proteomes" id="UP000002033">
    <property type="component" value="Chromosome"/>
</dbReference>
<dbReference type="EMBL" id="CP002083">
    <property type="protein sequence ID" value="ADJ24068.1"/>
    <property type="molecule type" value="Genomic_DNA"/>
</dbReference>
<keyword evidence="7" id="KW-1185">Reference proteome</keyword>
<dbReference type="Gene3D" id="3.40.50.2300">
    <property type="match status" value="1"/>
</dbReference>